<proteinExistence type="predicted"/>
<dbReference type="RefSeq" id="WP_159446204.1">
    <property type="nucleotide sequence ID" value="NZ_FUWG01000015.1"/>
</dbReference>
<dbReference type="EMBL" id="FUWG01000015">
    <property type="protein sequence ID" value="SJZ64039.1"/>
    <property type="molecule type" value="Genomic_DNA"/>
</dbReference>
<gene>
    <name evidence="1" type="ORF">SAMN02745149_01912</name>
</gene>
<dbReference type="GeneID" id="78317550"/>
<evidence type="ECO:0000313" key="1">
    <source>
        <dbReference type="EMBL" id="SJZ64039.1"/>
    </source>
</evidence>
<protein>
    <submittedName>
        <fullName evidence="1">Uncharacterized protein</fullName>
    </submittedName>
</protein>
<accession>A0A1T4MAK1</accession>
<reference evidence="1 2" key="1">
    <citation type="submission" date="2017-02" db="EMBL/GenBank/DDBJ databases">
        <authorList>
            <person name="Peterson S.W."/>
        </authorList>
    </citation>
    <scope>NUCLEOTIDE SEQUENCE [LARGE SCALE GENOMIC DNA]</scope>
    <source>
        <strain evidence="1 2">ATCC BAA-908</strain>
    </source>
</reference>
<keyword evidence="2" id="KW-1185">Reference proteome</keyword>
<evidence type="ECO:0000313" key="2">
    <source>
        <dbReference type="Proteomes" id="UP000190423"/>
    </source>
</evidence>
<dbReference type="Proteomes" id="UP000190423">
    <property type="component" value="Unassembled WGS sequence"/>
</dbReference>
<name>A0A1T4MAK1_TREPO</name>
<dbReference type="AlphaFoldDB" id="A0A1T4MAK1"/>
<organism evidence="1 2">
    <name type="scientific">Treponema porcinum</name>
    <dbReference type="NCBI Taxonomy" id="261392"/>
    <lineage>
        <taxon>Bacteria</taxon>
        <taxon>Pseudomonadati</taxon>
        <taxon>Spirochaetota</taxon>
        <taxon>Spirochaetia</taxon>
        <taxon>Spirochaetales</taxon>
        <taxon>Treponemataceae</taxon>
        <taxon>Treponema</taxon>
    </lineage>
</organism>
<sequence length="46" mass="5280">MQVILKYAAVFIMQRLFASFSVADFVVQEIGIEDIVKKIYLEAGER</sequence>
<dbReference type="STRING" id="261392.SAMN02745149_01912"/>